<protein>
    <submittedName>
        <fullName evidence="6">COMTD1</fullName>
    </submittedName>
</protein>
<comment type="caution">
    <text evidence="6">The sequence shown here is derived from an EMBL/GenBank/DDBJ whole genome shotgun (WGS) entry which is preliminary data.</text>
</comment>
<evidence type="ECO:0000256" key="2">
    <source>
        <dbReference type="ARBA" id="ARBA00022679"/>
    </source>
</evidence>
<dbReference type="EMBL" id="VXIV02002736">
    <property type="protein sequence ID" value="KAF6023278.1"/>
    <property type="molecule type" value="Genomic_DNA"/>
</dbReference>
<evidence type="ECO:0000256" key="5">
    <source>
        <dbReference type="SAM" id="SignalP"/>
    </source>
</evidence>
<gene>
    <name evidence="6" type="ORF">EB796_018405</name>
</gene>
<keyword evidence="1" id="KW-0489">Methyltransferase</keyword>
<dbReference type="InterPro" id="IPR029063">
    <property type="entry name" value="SAM-dependent_MTases_sf"/>
</dbReference>
<organism evidence="6 7">
    <name type="scientific">Bugula neritina</name>
    <name type="common">Brown bryozoan</name>
    <name type="synonym">Sertularia neritina</name>
    <dbReference type="NCBI Taxonomy" id="10212"/>
    <lineage>
        <taxon>Eukaryota</taxon>
        <taxon>Metazoa</taxon>
        <taxon>Spiralia</taxon>
        <taxon>Lophotrochozoa</taxon>
        <taxon>Bryozoa</taxon>
        <taxon>Gymnolaemata</taxon>
        <taxon>Cheilostomatida</taxon>
        <taxon>Flustrina</taxon>
        <taxon>Buguloidea</taxon>
        <taxon>Bugulidae</taxon>
        <taxon>Bugula</taxon>
    </lineage>
</organism>
<evidence type="ECO:0000313" key="6">
    <source>
        <dbReference type="EMBL" id="KAF6023278.1"/>
    </source>
</evidence>
<proteinExistence type="inferred from homology"/>
<dbReference type="InterPro" id="IPR002935">
    <property type="entry name" value="SAM_O-MeTrfase"/>
</dbReference>
<evidence type="ECO:0000256" key="3">
    <source>
        <dbReference type="ARBA" id="ARBA00022691"/>
    </source>
</evidence>
<keyword evidence="2" id="KW-0808">Transferase</keyword>
<comment type="similarity">
    <text evidence="4">Belongs to the class I-like SAM-binding methyltransferase superfamily. Cation-dependent O-methyltransferase family.</text>
</comment>
<evidence type="ECO:0000313" key="7">
    <source>
        <dbReference type="Proteomes" id="UP000593567"/>
    </source>
</evidence>
<dbReference type="Proteomes" id="UP000593567">
    <property type="component" value="Unassembled WGS sequence"/>
</dbReference>
<dbReference type="SUPFAM" id="SSF53335">
    <property type="entry name" value="S-adenosyl-L-methionine-dependent methyltransferases"/>
    <property type="match status" value="1"/>
</dbReference>
<evidence type="ECO:0000256" key="4">
    <source>
        <dbReference type="ARBA" id="ARBA00023453"/>
    </source>
</evidence>
<feature type="chain" id="PRO_5029684925" evidence="5">
    <location>
        <begin position="26"/>
        <end position="70"/>
    </location>
</feature>
<dbReference type="Gene3D" id="3.40.50.150">
    <property type="entry name" value="Vaccinia Virus protein VP39"/>
    <property type="match status" value="1"/>
</dbReference>
<dbReference type="GO" id="GO:0008171">
    <property type="term" value="F:O-methyltransferase activity"/>
    <property type="evidence" value="ECO:0007669"/>
    <property type="project" value="InterPro"/>
</dbReference>
<dbReference type="GO" id="GO:0032259">
    <property type="term" value="P:methylation"/>
    <property type="evidence" value="ECO:0007669"/>
    <property type="project" value="UniProtKB-KW"/>
</dbReference>
<feature type="signal peptide" evidence="5">
    <location>
        <begin position="1"/>
        <end position="25"/>
    </location>
</feature>
<keyword evidence="7" id="KW-1185">Reference proteome</keyword>
<keyword evidence="3" id="KW-0949">S-adenosyl-L-methionine</keyword>
<dbReference type="AlphaFoldDB" id="A0A7J7JD35"/>
<name>A0A7J7JD35_BUGNE</name>
<keyword evidence="5" id="KW-0732">Signal</keyword>
<accession>A0A7J7JD35</accession>
<evidence type="ECO:0000256" key="1">
    <source>
        <dbReference type="ARBA" id="ARBA00022603"/>
    </source>
</evidence>
<reference evidence="6" key="1">
    <citation type="submission" date="2020-06" db="EMBL/GenBank/DDBJ databases">
        <title>Draft genome of Bugula neritina, a colonial animal packing powerful symbionts and potential medicines.</title>
        <authorList>
            <person name="Rayko M."/>
        </authorList>
    </citation>
    <scope>NUCLEOTIDE SEQUENCE [LARGE SCALE GENOMIC DNA]</scope>
    <source>
        <strain evidence="6">Kwan_BN1</strain>
    </source>
</reference>
<dbReference type="Pfam" id="PF01596">
    <property type="entry name" value="Methyltransf_3"/>
    <property type="match status" value="1"/>
</dbReference>
<dbReference type="OrthoDB" id="10251242at2759"/>
<sequence>MQAISLLSTLLQLLFLLSLCYRTLIESEESGTFDFIYVDGDKLNANVIYELSLKLLRTNGIIAFDNVSSH</sequence>